<keyword evidence="3" id="KW-1185">Reference proteome</keyword>
<sequence>MFQFKAAGPWLRPGYENLPPGIFKQPDGATNVNVEPSGQQSECGSGPEQNGTHERASPEFVSRSVQGGTTERLPPTSCYTHQDHCTSPLPSQNTWQPHDIRTSMTSVGTCCTTPIQAESDSPQEPMLLHHNPRTKANSNLGLNTKSPARSFRNMFCLTPVQVGLKSIEEHVDLSSTLSTNLDNDHSPTHQQSLSKHSESLTPQSTTFLISPYSSSSVTNQELHQSQLHTQNATLPPPNPLKRKVNAKELELLAKRLKITARGPEPVFFDPETVTLIPQASLEYFILKESQRTDDEVHKTSLAYTKH</sequence>
<dbReference type="Proteomes" id="UP001459277">
    <property type="component" value="Unassembled WGS sequence"/>
</dbReference>
<feature type="region of interest" description="Disordered" evidence="1">
    <location>
        <begin position="18"/>
        <end position="94"/>
    </location>
</feature>
<accession>A0AAW2D3Q9</accession>
<feature type="compositionally biased region" description="Polar residues" evidence="1">
    <location>
        <begin position="218"/>
        <end position="233"/>
    </location>
</feature>
<dbReference type="EMBL" id="JAZDWU010000004">
    <property type="protein sequence ID" value="KAL0003856.1"/>
    <property type="molecule type" value="Genomic_DNA"/>
</dbReference>
<evidence type="ECO:0000313" key="3">
    <source>
        <dbReference type="Proteomes" id="UP001459277"/>
    </source>
</evidence>
<protein>
    <submittedName>
        <fullName evidence="2">Uncharacterized protein</fullName>
    </submittedName>
</protein>
<proteinExistence type="predicted"/>
<reference evidence="2 3" key="1">
    <citation type="submission" date="2024-01" db="EMBL/GenBank/DDBJ databases">
        <title>A telomere-to-telomere, gap-free genome of sweet tea (Lithocarpus litseifolius).</title>
        <authorList>
            <person name="Zhou J."/>
        </authorList>
    </citation>
    <scope>NUCLEOTIDE SEQUENCE [LARGE SCALE GENOMIC DNA]</scope>
    <source>
        <strain evidence="2">Zhou-2022a</strain>
        <tissue evidence="2">Leaf</tissue>
    </source>
</reference>
<evidence type="ECO:0000256" key="1">
    <source>
        <dbReference type="SAM" id="MobiDB-lite"/>
    </source>
</evidence>
<feature type="compositionally biased region" description="Polar residues" evidence="1">
    <location>
        <begin position="188"/>
        <end position="201"/>
    </location>
</feature>
<feature type="region of interest" description="Disordered" evidence="1">
    <location>
        <begin position="178"/>
        <end position="201"/>
    </location>
</feature>
<dbReference type="AlphaFoldDB" id="A0AAW2D3Q9"/>
<gene>
    <name evidence="2" type="ORF">SO802_011417</name>
</gene>
<comment type="caution">
    <text evidence="2">The sequence shown here is derived from an EMBL/GenBank/DDBJ whole genome shotgun (WGS) entry which is preliminary data.</text>
</comment>
<feature type="region of interest" description="Disordered" evidence="1">
    <location>
        <begin position="218"/>
        <end position="240"/>
    </location>
</feature>
<evidence type="ECO:0000313" key="2">
    <source>
        <dbReference type="EMBL" id="KAL0003856.1"/>
    </source>
</evidence>
<name>A0AAW2D3Q9_9ROSI</name>
<organism evidence="2 3">
    <name type="scientific">Lithocarpus litseifolius</name>
    <dbReference type="NCBI Taxonomy" id="425828"/>
    <lineage>
        <taxon>Eukaryota</taxon>
        <taxon>Viridiplantae</taxon>
        <taxon>Streptophyta</taxon>
        <taxon>Embryophyta</taxon>
        <taxon>Tracheophyta</taxon>
        <taxon>Spermatophyta</taxon>
        <taxon>Magnoliopsida</taxon>
        <taxon>eudicotyledons</taxon>
        <taxon>Gunneridae</taxon>
        <taxon>Pentapetalae</taxon>
        <taxon>rosids</taxon>
        <taxon>fabids</taxon>
        <taxon>Fagales</taxon>
        <taxon>Fagaceae</taxon>
        <taxon>Lithocarpus</taxon>
    </lineage>
</organism>
<feature type="compositionally biased region" description="Polar residues" evidence="1">
    <location>
        <begin position="28"/>
        <end position="50"/>
    </location>
</feature>